<dbReference type="PANTHER" id="PTHR32285:SF53">
    <property type="entry name" value="PROTEIN TRICHOME BIREFRINGENCE-LIKE 9"/>
    <property type="match status" value="1"/>
</dbReference>
<evidence type="ECO:0000256" key="1">
    <source>
        <dbReference type="ARBA" id="ARBA00007727"/>
    </source>
</evidence>
<evidence type="ECO:0000313" key="4">
    <source>
        <dbReference type="EMBL" id="PKI41040.1"/>
    </source>
</evidence>
<dbReference type="GO" id="GO:0016413">
    <property type="term" value="F:O-acetyltransferase activity"/>
    <property type="evidence" value="ECO:0007669"/>
    <property type="project" value="InterPro"/>
</dbReference>
<dbReference type="STRING" id="22663.A0A218X9I9"/>
<dbReference type="Pfam" id="PF13839">
    <property type="entry name" value="PC-Esterase"/>
    <property type="match status" value="1"/>
</dbReference>
<gene>
    <name evidence="3" type="ORF">CDL15_Pgr007602</name>
    <name evidence="4" type="ORF">CRG98_038568</name>
</gene>
<accession>A0A218X9I9</accession>
<evidence type="ECO:0000313" key="6">
    <source>
        <dbReference type="Proteomes" id="UP000233551"/>
    </source>
</evidence>
<sequence>MPGRLLESSRNQRIAFAGDSIGRNQWESLLCMLSKGVSDLSTIYEENGSPITKHKGYLSIRFRDCNLTVEYYRAPFLVMVGRPPVNSLGHVKSTVRVDEIHPYSKEMGGCRCSSVQCRALVEPGQDCKHETLLPGERAAKYDNECARSIPEVTSSTEIMGS</sequence>
<proteinExistence type="inferred from homology"/>
<dbReference type="EMBL" id="PGOL01003458">
    <property type="protein sequence ID" value="PKI41040.1"/>
    <property type="molecule type" value="Genomic_DNA"/>
</dbReference>
<evidence type="ECO:0000259" key="2">
    <source>
        <dbReference type="Pfam" id="PF13839"/>
    </source>
</evidence>
<protein>
    <recommendedName>
        <fullName evidence="2">Trichome birefringence-like C-terminal domain-containing protein</fullName>
    </recommendedName>
</protein>
<reference evidence="5" key="1">
    <citation type="journal article" date="2017" name="Plant J.">
        <title>The pomegranate (Punica granatum L.) genome and the genomics of punicalagin biosynthesis.</title>
        <authorList>
            <person name="Qin G."/>
            <person name="Xu C."/>
            <person name="Ming R."/>
            <person name="Tang H."/>
            <person name="Guyot R."/>
            <person name="Kramer E.M."/>
            <person name="Hu Y."/>
            <person name="Yi X."/>
            <person name="Qi Y."/>
            <person name="Xu X."/>
            <person name="Gao Z."/>
            <person name="Pan H."/>
            <person name="Jian J."/>
            <person name="Tian Y."/>
            <person name="Yue Z."/>
            <person name="Xu Y."/>
        </authorList>
    </citation>
    <scope>NUCLEOTIDE SEQUENCE [LARGE SCALE GENOMIC DNA]</scope>
    <source>
        <strain evidence="5">cv. Dabenzi</strain>
    </source>
</reference>
<organism evidence="3 5">
    <name type="scientific">Punica granatum</name>
    <name type="common">Pomegranate</name>
    <dbReference type="NCBI Taxonomy" id="22663"/>
    <lineage>
        <taxon>Eukaryota</taxon>
        <taxon>Viridiplantae</taxon>
        <taxon>Streptophyta</taxon>
        <taxon>Embryophyta</taxon>
        <taxon>Tracheophyta</taxon>
        <taxon>Spermatophyta</taxon>
        <taxon>Magnoliopsida</taxon>
        <taxon>eudicotyledons</taxon>
        <taxon>Gunneridae</taxon>
        <taxon>Pentapetalae</taxon>
        <taxon>rosids</taxon>
        <taxon>malvids</taxon>
        <taxon>Myrtales</taxon>
        <taxon>Lythraceae</taxon>
        <taxon>Punica</taxon>
    </lineage>
</organism>
<reference evidence="3" key="2">
    <citation type="submission" date="2017-06" db="EMBL/GenBank/DDBJ databases">
        <title>The pomegranate genome and the genomics of punicalagin biosynthesis.</title>
        <authorList>
            <person name="Xu C."/>
        </authorList>
    </citation>
    <scope>NUCLEOTIDE SEQUENCE [LARGE SCALE GENOMIC DNA]</scope>
    <source>
        <tissue evidence="3">Fresh leaf</tissue>
    </source>
</reference>
<dbReference type="Proteomes" id="UP000197138">
    <property type="component" value="Unassembled WGS sequence"/>
</dbReference>
<evidence type="ECO:0000313" key="3">
    <source>
        <dbReference type="EMBL" id="OWM81564.1"/>
    </source>
</evidence>
<name>A0A218X9I9_PUNGR</name>
<dbReference type="InterPro" id="IPR026057">
    <property type="entry name" value="TBL_C"/>
</dbReference>
<dbReference type="AlphaFoldDB" id="A0A218X9I9"/>
<dbReference type="PANTHER" id="PTHR32285">
    <property type="entry name" value="PROTEIN TRICHOME BIREFRINGENCE-LIKE 9-RELATED"/>
    <property type="match status" value="1"/>
</dbReference>
<dbReference type="EMBL" id="MTKT01002214">
    <property type="protein sequence ID" value="OWM81564.1"/>
    <property type="molecule type" value="Genomic_DNA"/>
</dbReference>
<evidence type="ECO:0000313" key="5">
    <source>
        <dbReference type="Proteomes" id="UP000197138"/>
    </source>
</evidence>
<feature type="domain" description="Trichome birefringence-like C-terminal" evidence="2">
    <location>
        <begin position="3"/>
        <end position="105"/>
    </location>
</feature>
<dbReference type="GO" id="GO:0005794">
    <property type="term" value="C:Golgi apparatus"/>
    <property type="evidence" value="ECO:0007669"/>
    <property type="project" value="TreeGrafter"/>
</dbReference>
<dbReference type="Proteomes" id="UP000233551">
    <property type="component" value="Unassembled WGS sequence"/>
</dbReference>
<keyword evidence="6" id="KW-1185">Reference proteome</keyword>
<dbReference type="InterPro" id="IPR029962">
    <property type="entry name" value="TBL"/>
</dbReference>
<comment type="similarity">
    <text evidence="1">Belongs to the PC-esterase family. TBL subfamily.</text>
</comment>
<reference evidence="4 6" key="3">
    <citation type="submission" date="2017-11" db="EMBL/GenBank/DDBJ databases">
        <title>De-novo sequencing of pomegranate (Punica granatum L.) genome.</title>
        <authorList>
            <person name="Akparov Z."/>
            <person name="Amiraslanov A."/>
            <person name="Hajiyeva S."/>
            <person name="Abbasov M."/>
            <person name="Kaur K."/>
            <person name="Hamwieh A."/>
            <person name="Solovyev V."/>
            <person name="Salamov A."/>
            <person name="Braich B."/>
            <person name="Kosarev P."/>
            <person name="Mahmoud A."/>
            <person name="Hajiyev E."/>
            <person name="Babayeva S."/>
            <person name="Izzatullayeva V."/>
            <person name="Mammadov A."/>
            <person name="Mammadov A."/>
            <person name="Sharifova S."/>
            <person name="Ojaghi J."/>
            <person name="Eynullazada K."/>
            <person name="Bayramov B."/>
            <person name="Abdulazimova A."/>
            <person name="Shahmuradov I."/>
        </authorList>
    </citation>
    <scope>NUCLEOTIDE SEQUENCE [LARGE SCALE GENOMIC DNA]</scope>
    <source>
        <strain evidence="4">AG2017</strain>
        <strain evidence="6">cv. AG2017</strain>
        <tissue evidence="4">Leaf</tissue>
    </source>
</reference>
<comment type="caution">
    <text evidence="3">The sequence shown here is derived from an EMBL/GenBank/DDBJ whole genome shotgun (WGS) entry which is preliminary data.</text>
</comment>